<dbReference type="AlphaFoldDB" id="A0A175A468"/>
<keyword evidence="6 7" id="KW-0249">Electron transport</keyword>
<evidence type="ECO:0000313" key="9">
    <source>
        <dbReference type="EMBL" id="MCR0234013.1"/>
    </source>
</evidence>
<reference evidence="11 12" key="2">
    <citation type="submission" date="2020-02" db="EMBL/GenBank/DDBJ databases">
        <authorList>
            <person name="Kociolek L.K."/>
            <person name="Ozer E.A."/>
        </authorList>
    </citation>
    <scope>NUCLEOTIDE SEQUENCE [LARGE SCALE GENOMIC DNA]</scope>
    <source>
        <strain evidence="11 12">ATCC 14501</strain>
    </source>
</reference>
<dbReference type="EMBL" id="JAKTMA010000026">
    <property type="protein sequence ID" value="MCR0234013.1"/>
    <property type="molecule type" value="Genomic_DNA"/>
</dbReference>
<evidence type="ECO:0000256" key="7">
    <source>
        <dbReference type="RuleBase" id="RU367037"/>
    </source>
</evidence>
<evidence type="ECO:0000256" key="2">
    <source>
        <dbReference type="ARBA" id="ARBA00005267"/>
    </source>
</evidence>
<dbReference type="PANTHER" id="PTHR43717:SF1">
    <property type="entry name" value="ANAEROBIC NITRIC OXIDE REDUCTASE FLAVORUBREDOXIN"/>
    <property type="match status" value="1"/>
</dbReference>
<dbReference type="Gene3D" id="3.40.50.360">
    <property type="match status" value="1"/>
</dbReference>
<dbReference type="EMBL" id="CP048838">
    <property type="protein sequence ID" value="QJA03378.1"/>
    <property type="molecule type" value="Genomic_DNA"/>
</dbReference>
<comment type="cofactor">
    <cofactor evidence="1 7">
        <name>FMN</name>
        <dbReference type="ChEBI" id="CHEBI:58210"/>
    </cofactor>
</comment>
<accession>A0A175A468</accession>
<feature type="domain" description="Flavodoxin-like" evidence="8">
    <location>
        <begin position="3"/>
        <end position="137"/>
    </location>
</feature>
<name>A0A175A468_CLOIN</name>
<dbReference type="PANTHER" id="PTHR43717">
    <property type="entry name" value="ANAEROBIC NITRIC OXIDE REDUCTASE FLAVORUBREDOXIN"/>
    <property type="match status" value="1"/>
</dbReference>
<dbReference type="GO" id="GO:0016651">
    <property type="term" value="F:oxidoreductase activity, acting on NAD(P)H"/>
    <property type="evidence" value="ECO:0007669"/>
    <property type="project" value="UniProtKB-ARBA"/>
</dbReference>
<dbReference type="EMBL" id="WWTN01000028">
    <property type="protein sequence ID" value="MZH57013.1"/>
    <property type="molecule type" value="Genomic_DNA"/>
</dbReference>
<dbReference type="InterPro" id="IPR008254">
    <property type="entry name" value="Flavodoxin/NO_synth"/>
</dbReference>
<dbReference type="Proteomes" id="UP000604383">
    <property type="component" value="Unassembled WGS sequence"/>
</dbReference>
<dbReference type="Pfam" id="PF00258">
    <property type="entry name" value="Flavodoxin_1"/>
    <property type="match status" value="1"/>
</dbReference>
<evidence type="ECO:0000313" key="10">
    <source>
        <dbReference type="EMBL" id="MZH57013.1"/>
    </source>
</evidence>
<dbReference type="Proteomes" id="UP000503330">
    <property type="component" value="Chromosome"/>
</dbReference>
<proteinExistence type="inferred from homology"/>
<dbReference type="InterPro" id="IPR010087">
    <property type="entry name" value="Flav_short"/>
</dbReference>
<keyword evidence="3 7" id="KW-0813">Transport</keyword>
<reference evidence="10" key="1">
    <citation type="journal article" date="2019" name="Nat. Med.">
        <title>A library of human gut bacterial isolates paired with longitudinal multiomics data enables mechanistic microbiome research.</title>
        <authorList>
            <person name="Poyet M."/>
            <person name="Groussin M."/>
            <person name="Gibbons S.M."/>
            <person name="Avila-Pacheco J."/>
            <person name="Jiang X."/>
            <person name="Kearney S.M."/>
            <person name="Perrotta A.R."/>
            <person name="Berdy B."/>
            <person name="Zhao S."/>
            <person name="Lieberman T.D."/>
            <person name="Swanson P.K."/>
            <person name="Smith M."/>
            <person name="Roesemann S."/>
            <person name="Alexander J.E."/>
            <person name="Rich S.A."/>
            <person name="Livny J."/>
            <person name="Vlamakis H."/>
            <person name="Clish C."/>
            <person name="Bullock K."/>
            <person name="Deik A."/>
            <person name="Scott J."/>
            <person name="Pierce K.A."/>
            <person name="Xavier R.J."/>
            <person name="Alm E.J."/>
        </authorList>
    </citation>
    <scope>NUCLEOTIDE SEQUENCE</scope>
    <source>
        <strain evidence="10">BIOML-A12</strain>
    </source>
</reference>
<evidence type="ECO:0000313" key="11">
    <source>
        <dbReference type="EMBL" id="QJA03378.1"/>
    </source>
</evidence>
<evidence type="ECO:0000259" key="8">
    <source>
        <dbReference type="PROSITE" id="PS50902"/>
    </source>
</evidence>
<dbReference type="PROSITE" id="PS50902">
    <property type="entry name" value="FLAVODOXIN_LIKE"/>
    <property type="match status" value="1"/>
</dbReference>
<evidence type="ECO:0000256" key="5">
    <source>
        <dbReference type="ARBA" id="ARBA00022643"/>
    </source>
</evidence>
<evidence type="ECO:0000256" key="4">
    <source>
        <dbReference type="ARBA" id="ARBA00022630"/>
    </source>
</evidence>
<dbReference type="Proteomes" id="UP001203972">
    <property type="component" value="Unassembled WGS sequence"/>
</dbReference>
<dbReference type="GO" id="GO:0010181">
    <property type="term" value="F:FMN binding"/>
    <property type="evidence" value="ECO:0007669"/>
    <property type="project" value="UniProtKB-UniRule"/>
</dbReference>
<sequence length="139" mass="15026">MNILIAYWSGTGNTEAMANAVAQGVEKAGKHADVVHVADQPDVSAYDYIIFGCPAMGAEVLEESEFEPFFMQAEGTLMNKKVALFGSYGWGSGEWMQSWEERVEAAGANLFENGLIINYTPDADGLDACESLGERFANA</sequence>
<reference evidence="9" key="3">
    <citation type="journal article" date="2022" name="Clin. Infect. Dis.">
        <title>Association between Clostridium innocuum and antibiotic-associated diarrhea in adults and children: A cross-sectional study and comparative genomics analysis.</title>
        <authorList>
            <person name="Cherny K.E."/>
            <person name="Muscat E.B."/>
            <person name="Balaji A."/>
            <person name="Mukherjee J."/>
            <person name="Ozer E.A."/>
            <person name="Angarone M.P."/>
            <person name="Hauser A.R."/>
            <person name="Sichel J.S."/>
            <person name="Amponsah E."/>
            <person name="Kociolek L.K."/>
        </authorList>
    </citation>
    <scope>NUCLEOTIDE SEQUENCE</scope>
    <source>
        <strain evidence="9">NU1-AC-029v</strain>
    </source>
</reference>
<gene>
    <name evidence="11" type="ORF">G4D54_13465</name>
    <name evidence="10" type="ORF">GT664_14980</name>
    <name evidence="9" type="ORF">MKC95_14660</name>
</gene>
<comment type="similarity">
    <text evidence="2 7">Belongs to the flavodoxin family.</text>
</comment>
<evidence type="ECO:0000313" key="12">
    <source>
        <dbReference type="Proteomes" id="UP000503330"/>
    </source>
</evidence>
<comment type="function">
    <text evidence="7">Low-potential electron donor to a number of redox enzymes.</text>
</comment>
<dbReference type="GeneID" id="61926564"/>
<evidence type="ECO:0000313" key="13">
    <source>
        <dbReference type="Proteomes" id="UP001203972"/>
    </source>
</evidence>
<dbReference type="NCBIfam" id="TIGR01753">
    <property type="entry name" value="flav_short"/>
    <property type="match status" value="1"/>
</dbReference>
<evidence type="ECO:0000256" key="3">
    <source>
        <dbReference type="ARBA" id="ARBA00022448"/>
    </source>
</evidence>
<organism evidence="9 13">
    <name type="scientific">Clostridium innocuum</name>
    <dbReference type="NCBI Taxonomy" id="1522"/>
    <lineage>
        <taxon>Bacteria</taxon>
        <taxon>Bacillati</taxon>
        <taxon>Bacillota</taxon>
        <taxon>Clostridia</taxon>
        <taxon>Eubacteriales</taxon>
        <taxon>Clostridiaceae</taxon>
        <taxon>Clostridium</taxon>
    </lineage>
</organism>
<dbReference type="SUPFAM" id="SSF52218">
    <property type="entry name" value="Flavoproteins"/>
    <property type="match status" value="1"/>
</dbReference>
<keyword evidence="4 7" id="KW-0285">Flavoprotein</keyword>
<protein>
    <recommendedName>
        <fullName evidence="7">Flavodoxin</fullName>
    </recommendedName>
</protein>
<evidence type="ECO:0000256" key="6">
    <source>
        <dbReference type="ARBA" id="ARBA00022982"/>
    </source>
</evidence>
<keyword evidence="5 7" id="KW-0288">FMN</keyword>
<dbReference type="InterPro" id="IPR029039">
    <property type="entry name" value="Flavoprotein-like_sf"/>
</dbReference>
<dbReference type="GO" id="GO:0009055">
    <property type="term" value="F:electron transfer activity"/>
    <property type="evidence" value="ECO:0007669"/>
    <property type="project" value="UniProtKB-UniRule"/>
</dbReference>
<evidence type="ECO:0000256" key="1">
    <source>
        <dbReference type="ARBA" id="ARBA00001917"/>
    </source>
</evidence>
<dbReference type="RefSeq" id="WP_002610526.1">
    <property type="nucleotide sequence ID" value="NZ_AP025565.1"/>
</dbReference>